<keyword evidence="6" id="KW-0004">4Fe-4S</keyword>
<dbReference type="Proteomes" id="UP000028486">
    <property type="component" value="Chromosome"/>
</dbReference>
<evidence type="ECO:0000256" key="6">
    <source>
        <dbReference type="HAMAP-Rule" id="MF_00069"/>
    </source>
</evidence>
<dbReference type="Gene3D" id="3.40.50.2030">
    <property type="match status" value="2"/>
</dbReference>
<feature type="binding site" evidence="6">
    <location>
        <position position="31"/>
    </location>
    <ligand>
        <name>[4Fe-4S] cluster</name>
        <dbReference type="ChEBI" id="CHEBI:49883"/>
    </ligand>
</feature>
<comment type="cofactor">
    <cofactor evidence="6">
        <name>hybrid [4Fe-2O-2S] cluster</name>
        <dbReference type="ChEBI" id="CHEBI:60519"/>
    </cofactor>
    <text evidence="6">Binds 1 hybrid [4Fe-2O-2S] cluster.</text>
</comment>
<dbReference type="InterPro" id="IPR016099">
    <property type="entry name" value="Prismane-like_a/b-sand"/>
</dbReference>
<comment type="similarity">
    <text evidence="6">Belongs to the HCP family.</text>
</comment>
<evidence type="ECO:0000256" key="1">
    <source>
        <dbReference type="ARBA" id="ARBA00022490"/>
    </source>
</evidence>
<dbReference type="OrthoDB" id="9761526at2"/>
<dbReference type="InterPro" id="IPR011254">
    <property type="entry name" value="Prismane-like_sf"/>
</dbReference>
<dbReference type="EMBL" id="CP009043">
    <property type="protein sequence ID" value="AII14860.1"/>
    <property type="molecule type" value="Genomic_DNA"/>
</dbReference>
<comment type="cofactor">
    <cofactor evidence="6">
        <name>[4Fe-4S] cluster</name>
        <dbReference type="ChEBI" id="CHEBI:49883"/>
    </cofactor>
    <text evidence="6">Binds 1 [4Fe-4S] cluster.</text>
</comment>
<dbReference type="AlphaFoldDB" id="A0A076F9I2"/>
<dbReference type="RefSeq" id="WP_038454412.1">
    <property type="nucleotide sequence ID" value="NZ_CP009043.1"/>
</dbReference>
<evidence type="ECO:0000313" key="7">
    <source>
        <dbReference type="EMBL" id="AII14860.1"/>
    </source>
</evidence>
<dbReference type="PANTHER" id="PTHR30109:SF0">
    <property type="entry name" value="HYDROXYLAMINE REDUCTASE"/>
    <property type="match status" value="1"/>
</dbReference>
<dbReference type="Pfam" id="PF03063">
    <property type="entry name" value="Prismane"/>
    <property type="match status" value="1"/>
</dbReference>
<dbReference type="GO" id="GO:0042542">
    <property type="term" value="P:response to hydrogen peroxide"/>
    <property type="evidence" value="ECO:0007669"/>
    <property type="project" value="TreeGrafter"/>
</dbReference>
<dbReference type="HOGENOM" id="CLU_038344_0_0_7"/>
<keyword evidence="3 6" id="KW-0560">Oxidoreductase</keyword>
<dbReference type="NCBIfam" id="NF003658">
    <property type="entry name" value="PRK05290.1"/>
    <property type="match status" value="1"/>
</dbReference>
<feature type="binding site" evidence="6">
    <location>
        <position position="21"/>
    </location>
    <ligand>
        <name>[4Fe-4S] cluster</name>
        <dbReference type="ChEBI" id="CHEBI:49883"/>
    </ligand>
</feature>
<dbReference type="GO" id="GO:0005737">
    <property type="term" value="C:cytoplasm"/>
    <property type="evidence" value="ECO:0007669"/>
    <property type="project" value="UniProtKB-SubCell"/>
</dbReference>
<dbReference type="GO" id="GO:0051539">
    <property type="term" value="F:4 iron, 4 sulfur cluster binding"/>
    <property type="evidence" value="ECO:0007669"/>
    <property type="project" value="UniProtKB-KW"/>
</dbReference>
<feature type="binding site" description="via persulfide group" evidence="6">
    <location>
        <position position="296"/>
    </location>
    <ligand>
        <name>hybrid [4Fe-2O-2S] cluster</name>
        <dbReference type="ChEBI" id="CHEBI:60519"/>
    </ligand>
</feature>
<feature type="binding site" evidence="6">
    <location>
        <position position="385"/>
    </location>
    <ligand>
        <name>hybrid [4Fe-2O-2S] cluster</name>
        <dbReference type="ChEBI" id="CHEBI:60519"/>
    </ligand>
</feature>
<protein>
    <recommendedName>
        <fullName evidence="6">Hydroxylamine reductase</fullName>
        <ecNumber evidence="6">1.7.99.1</ecNumber>
    </recommendedName>
    <alternativeName>
        <fullName evidence="6">Hybrid-cluster protein</fullName>
        <shortName evidence="6">HCP</shortName>
    </alternativeName>
    <alternativeName>
        <fullName evidence="6">Prismane protein</fullName>
    </alternativeName>
</protein>
<feature type="binding site" evidence="6">
    <location>
        <position position="351"/>
    </location>
    <ligand>
        <name>hybrid [4Fe-2O-2S] cluster</name>
        <dbReference type="ChEBI" id="CHEBI:60519"/>
    </ligand>
</feature>
<keyword evidence="2 6" id="KW-0479">Metal-binding</keyword>
<dbReference type="EC" id="1.7.99.1" evidence="6"/>
<comment type="function">
    <text evidence="6">Catalyzes the reduction of hydroxylamine to form NH(3) and H(2)O.</text>
</comment>
<gene>
    <name evidence="6" type="primary">hcp</name>
    <name evidence="7" type="ORF">CIG1485E_1024</name>
</gene>
<organism evidence="7 8">
    <name type="scientific">Campylobacter iguaniorum</name>
    <dbReference type="NCBI Taxonomy" id="1244531"/>
    <lineage>
        <taxon>Bacteria</taxon>
        <taxon>Pseudomonadati</taxon>
        <taxon>Campylobacterota</taxon>
        <taxon>Epsilonproteobacteria</taxon>
        <taxon>Campylobacterales</taxon>
        <taxon>Campylobacteraceae</taxon>
        <taxon>Campylobacter</taxon>
    </lineage>
</organism>
<keyword evidence="5 6" id="KW-0411">Iron-sulfur</keyword>
<dbReference type="eggNOG" id="COG1151">
    <property type="taxonomic scope" value="Bacteria"/>
</dbReference>
<comment type="subcellular location">
    <subcellularLocation>
        <location evidence="6">Cytoplasm</location>
    </subcellularLocation>
</comment>
<dbReference type="InterPro" id="IPR016100">
    <property type="entry name" value="Prismane_a-bundle"/>
</dbReference>
<sequence length="444" mass="48402">MSKEELEMFCHQCQMSAPGGCGSKGQSMGTCGKDSTLARLQDMMIFGLKGMSAYRHHASELGADTKSVDDIISKTLYFTLTNMNFNFDEHIAQLLEVGKGGVEVMDILSNAHTSKFGIPSPVRVSQNKASGKAILVSGHNLHALKALLEQTDGKGINIYTHSEMLPAHAYPELNKFSHLKGNIGKAWFDQTKLFNEFKGAILMSTNCIVPLRKNCEYGDRLFGYDIAGTQGVTHINGDDFSPLIAKALSLPDVSGFDSDETIVTGHHYKAVLPMAGEILEAIKSGKIRRFFVIAGCDAPGNSRNYYRELALSLPKDCVILTSSCGKFRFNDVDFGFIDGTNIPRYLDLGQCNDSNGGVKIAMALSEATGIAINDLPLSIVLMWMEQKAIIILLALLYLGVKNVHIGPTLPEFVNEDILNFLVDKFGIGLISGDANADLKRYLGE</sequence>
<feature type="binding site" evidence="6">
    <location>
        <position position="13"/>
    </location>
    <ligand>
        <name>[4Fe-4S] cluster</name>
        <dbReference type="ChEBI" id="CHEBI:49883"/>
    </ligand>
</feature>
<dbReference type="InterPro" id="IPR004137">
    <property type="entry name" value="HCP/CODH"/>
</dbReference>
<dbReference type="PANTHER" id="PTHR30109">
    <property type="entry name" value="HYDROXYLAMINE REDUCTASE"/>
    <property type="match status" value="1"/>
</dbReference>
<dbReference type="NCBIfam" id="TIGR01703">
    <property type="entry name" value="hybrid_clust"/>
    <property type="match status" value="1"/>
</dbReference>
<keyword evidence="8" id="KW-1185">Reference proteome</keyword>
<comment type="catalytic activity">
    <reaction evidence="6">
        <text>A + NH4(+) + H2O = hydroxylamine + AH2 + H(+)</text>
        <dbReference type="Rhea" id="RHEA:22052"/>
        <dbReference type="ChEBI" id="CHEBI:13193"/>
        <dbReference type="ChEBI" id="CHEBI:15377"/>
        <dbReference type="ChEBI" id="CHEBI:15378"/>
        <dbReference type="ChEBI" id="CHEBI:15429"/>
        <dbReference type="ChEBI" id="CHEBI:17499"/>
        <dbReference type="ChEBI" id="CHEBI:28938"/>
        <dbReference type="EC" id="1.7.99.1"/>
    </reaction>
</comment>
<evidence type="ECO:0000256" key="5">
    <source>
        <dbReference type="ARBA" id="ARBA00023014"/>
    </source>
</evidence>
<accession>A0A076F9I2</accession>
<feature type="binding site" evidence="6">
    <location>
        <position position="387"/>
    </location>
    <ligand>
        <name>hybrid [4Fe-2O-2S] cluster</name>
        <dbReference type="ChEBI" id="CHEBI:60519"/>
    </ligand>
</feature>
<feature type="binding site" evidence="6">
    <location>
        <position position="324"/>
    </location>
    <ligand>
        <name>hybrid [4Fe-2O-2S] cluster</name>
        <dbReference type="ChEBI" id="CHEBI:60519"/>
    </ligand>
</feature>
<reference evidence="8" key="1">
    <citation type="journal article" date="2014" name="Genome Announc.">
        <title>Complete Genome Sequence of Campylobacter iguaniorum Strain 1485ET, Isolated from a Bearded Dragon (Pogona vitticeps).</title>
        <authorList>
            <person name="Gilbert M.J."/>
            <person name="Miller W.G."/>
            <person name="Yee E."/>
            <person name="Kik M."/>
            <person name="Wagenaar J.A."/>
            <person name="Duim B."/>
        </authorList>
    </citation>
    <scope>NUCLEOTIDE SEQUENCE [LARGE SCALE GENOMIC DNA]</scope>
    <source>
        <strain evidence="8">1485E</strain>
    </source>
</reference>
<feature type="binding site" evidence="6">
    <location>
        <position position="207"/>
    </location>
    <ligand>
        <name>hybrid [4Fe-2O-2S] cluster</name>
        <dbReference type="ChEBI" id="CHEBI:60519"/>
    </ligand>
</feature>
<dbReference type="Gene3D" id="1.20.1270.20">
    <property type="match status" value="1"/>
</dbReference>
<feature type="binding site" evidence="6">
    <location>
        <position position="139"/>
    </location>
    <ligand>
        <name>hybrid [4Fe-2O-2S] cluster</name>
        <dbReference type="ChEBI" id="CHEBI:60519"/>
    </ligand>
</feature>
<dbReference type="GO" id="GO:0046872">
    <property type="term" value="F:metal ion binding"/>
    <property type="evidence" value="ECO:0007669"/>
    <property type="project" value="UniProtKB-KW"/>
</dbReference>
<evidence type="ECO:0000256" key="2">
    <source>
        <dbReference type="ARBA" id="ARBA00022723"/>
    </source>
</evidence>
<dbReference type="InterPro" id="IPR010048">
    <property type="entry name" value="Hydroxylam_reduct"/>
</dbReference>
<evidence type="ECO:0000256" key="4">
    <source>
        <dbReference type="ARBA" id="ARBA00023004"/>
    </source>
</evidence>
<keyword evidence="4 6" id="KW-0408">Iron</keyword>
<name>A0A076F9I2_9BACT</name>
<feature type="binding site" evidence="6">
    <location>
        <position position="163"/>
    </location>
    <ligand>
        <name>hybrid [4Fe-2O-2S] cluster</name>
        <dbReference type="ChEBI" id="CHEBI:60519"/>
    </ligand>
</feature>
<dbReference type="KEGG" id="caj:CIG1485E_1024"/>
<proteinExistence type="inferred from homology"/>
<dbReference type="GO" id="GO:0004601">
    <property type="term" value="F:peroxidase activity"/>
    <property type="evidence" value="ECO:0007669"/>
    <property type="project" value="TreeGrafter"/>
</dbReference>
<keyword evidence="1 6" id="KW-0963">Cytoplasm</keyword>
<evidence type="ECO:0000313" key="8">
    <source>
        <dbReference type="Proteomes" id="UP000028486"/>
    </source>
</evidence>
<evidence type="ECO:0000256" key="3">
    <source>
        <dbReference type="ARBA" id="ARBA00023002"/>
    </source>
</evidence>
<dbReference type="HAMAP" id="MF_00069">
    <property type="entry name" value="Hydroxylam_reduct"/>
    <property type="match status" value="1"/>
</dbReference>
<dbReference type="GO" id="GO:0050418">
    <property type="term" value="F:hydroxylamine reductase activity"/>
    <property type="evidence" value="ECO:0007669"/>
    <property type="project" value="UniProtKB-UniRule"/>
</dbReference>
<feature type="modified residue" description="Cysteine persulfide" evidence="6">
    <location>
        <position position="296"/>
    </location>
</feature>
<feature type="binding site" evidence="6">
    <location>
        <position position="10"/>
    </location>
    <ligand>
        <name>[4Fe-4S] cluster</name>
        <dbReference type="ChEBI" id="CHEBI:49883"/>
    </ligand>
</feature>
<dbReference type="STRING" id="1244531.CIG2463D_1077"/>
<dbReference type="SUPFAM" id="SSF56821">
    <property type="entry name" value="Prismane protein-like"/>
    <property type="match status" value="1"/>
</dbReference>